<dbReference type="RefSeq" id="WP_316559469.1">
    <property type="nucleotide sequence ID" value="NZ_CP131062.1"/>
</dbReference>
<gene>
    <name evidence="1" type="ORF">MmiEs2_00750</name>
</gene>
<name>A0AA96V8N7_9EURY</name>
<dbReference type="AlphaFoldDB" id="A0AA96V8N7"/>
<accession>A0AA96V8N7</accession>
<dbReference type="KEGG" id="mees:MmiEs2_00750"/>
<dbReference type="Proteomes" id="UP001302662">
    <property type="component" value="Chromosome"/>
</dbReference>
<keyword evidence="2" id="KW-1185">Reference proteome</keyword>
<dbReference type="EMBL" id="CP131062">
    <property type="protein sequence ID" value="WNY27896.1"/>
    <property type="molecule type" value="Genomic_DNA"/>
</dbReference>
<organism evidence="1 2">
    <name type="scientific">Methanimicrococcus stummii</name>
    <dbReference type="NCBI Taxonomy" id="3028294"/>
    <lineage>
        <taxon>Archaea</taxon>
        <taxon>Methanobacteriati</taxon>
        <taxon>Methanobacteriota</taxon>
        <taxon>Stenosarchaea group</taxon>
        <taxon>Methanomicrobia</taxon>
        <taxon>Methanosarcinales</taxon>
        <taxon>Methanosarcinaceae</taxon>
        <taxon>Methanimicrococcus</taxon>
    </lineage>
</organism>
<dbReference type="GeneID" id="85196527"/>
<evidence type="ECO:0000313" key="2">
    <source>
        <dbReference type="Proteomes" id="UP001302662"/>
    </source>
</evidence>
<proteinExistence type="predicted"/>
<sequence length="264" mass="29535">MKFLPHLIGLLILLTIFSAGCLNGSDGVCGTFPEDGIVVSGNSSVLSIFSKDGELFIETETILTDTKNQTLLKEDIAVNRDGNQIHLFIPVYQTEVFDTKYKSERINISIGKISEFDDMGDFNVFINERGKNHTIRFSVEDGSLYRYISAAIESGEFRMDGDNIVHVVKAALFDSEASVDYSRIVQSEGFDEKNSYSIYLPVKIGEGGHYVDDWRTTVRFTVGNQKELSDGNYTVFVNGNDLSFHIENHIMLDEGASYSTVWCL</sequence>
<reference evidence="1 2" key="1">
    <citation type="submission" date="2023-07" db="EMBL/GenBank/DDBJ databases">
        <title>Closed genome sequence of Methanimicrococcus sp. Es2.</title>
        <authorList>
            <person name="Protasov E."/>
            <person name="Platt K."/>
            <person name="Reeh H."/>
            <person name="Poehlein A."/>
            <person name="Daniel R."/>
            <person name="Brune A."/>
        </authorList>
    </citation>
    <scope>NUCLEOTIDE SEQUENCE [LARGE SCALE GENOMIC DNA]</scope>
    <source>
        <strain evidence="1 2">Es2</strain>
    </source>
</reference>
<protein>
    <submittedName>
        <fullName evidence="1">Uncharacterized protein</fullName>
    </submittedName>
</protein>
<evidence type="ECO:0000313" key="1">
    <source>
        <dbReference type="EMBL" id="WNY27896.1"/>
    </source>
</evidence>
<dbReference type="PROSITE" id="PS51257">
    <property type="entry name" value="PROKAR_LIPOPROTEIN"/>
    <property type="match status" value="1"/>
</dbReference>